<dbReference type="PRINTS" id="PR00455">
    <property type="entry name" value="HTHTETR"/>
</dbReference>
<dbReference type="PROSITE" id="PS50977">
    <property type="entry name" value="HTH_TETR_2"/>
    <property type="match status" value="1"/>
</dbReference>
<keyword evidence="5" id="KW-0472">Membrane</keyword>
<evidence type="ECO:0000313" key="7">
    <source>
        <dbReference type="EMBL" id="ACU63232.1"/>
    </source>
</evidence>
<keyword evidence="3" id="KW-0804">Transcription</keyword>
<evidence type="ECO:0000256" key="1">
    <source>
        <dbReference type="ARBA" id="ARBA00023015"/>
    </source>
</evidence>
<reference evidence="8" key="1">
    <citation type="submission" date="2009-08" db="EMBL/GenBank/DDBJ databases">
        <title>The complete genome of Chitinophaga pinensis DSM 2588.</title>
        <authorList>
            <consortium name="US DOE Joint Genome Institute (JGI-PGF)"/>
            <person name="Lucas S."/>
            <person name="Copeland A."/>
            <person name="Lapidus A."/>
            <person name="Glavina del Rio T."/>
            <person name="Dalin E."/>
            <person name="Tice H."/>
            <person name="Bruce D."/>
            <person name="Goodwin L."/>
            <person name="Pitluck S."/>
            <person name="Kyrpides N."/>
            <person name="Mavromatis K."/>
            <person name="Ivanova N."/>
            <person name="Mikhailova N."/>
            <person name="Sims D."/>
            <person name="Meinche L."/>
            <person name="Brettin T."/>
            <person name="Detter J.C."/>
            <person name="Han C."/>
            <person name="Larimer F."/>
            <person name="Land M."/>
            <person name="Hauser L."/>
            <person name="Markowitz V."/>
            <person name="Cheng J.-F."/>
            <person name="Hugenholtz P."/>
            <person name="Woyke T."/>
            <person name="Wu D."/>
            <person name="Spring S."/>
            <person name="Klenk H.-P."/>
            <person name="Eisen J.A."/>
        </authorList>
    </citation>
    <scope>NUCLEOTIDE SEQUENCE [LARGE SCALE GENOMIC DNA]</scope>
    <source>
        <strain evidence="8">ATCC 43595 / DSM 2588 / LMG 13176 / NBRC 15968 / NCIMB 11800 / UQM 2034</strain>
    </source>
</reference>
<dbReference type="Pfam" id="PF00440">
    <property type="entry name" value="TetR_N"/>
    <property type="match status" value="1"/>
</dbReference>
<keyword evidence="1" id="KW-0805">Transcription regulation</keyword>
<reference evidence="7 8" key="2">
    <citation type="journal article" date="2010" name="Stand. Genomic Sci.">
        <title>Complete genome sequence of Chitinophaga pinensis type strain (UQM 2034).</title>
        <authorList>
            <person name="Glavina Del Rio T."/>
            <person name="Abt B."/>
            <person name="Spring S."/>
            <person name="Lapidus A."/>
            <person name="Nolan M."/>
            <person name="Tice H."/>
            <person name="Copeland A."/>
            <person name="Cheng J.F."/>
            <person name="Chen F."/>
            <person name="Bruce D."/>
            <person name="Goodwin L."/>
            <person name="Pitluck S."/>
            <person name="Ivanova N."/>
            <person name="Mavromatis K."/>
            <person name="Mikhailova N."/>
            <person name="Pati A."/>
            <person name="Chen A."/>
            <person name="Palaniappan K."/>
            <person name="Land M."/>
            <person name="Hauser L."/>
            <person name="Chang Y.J."/>
            <person name="Jeffries C.D."/>
            <person name="Chain P."/>
            <person name="Saunders E."/>
            <person name="Detter J.C."/>
            <person name="Brettin T."/>
            <person name="Rohde M."/>
            <person name="Goker M."/>
            <person name="Bristow J."/>
            <person name="Eisen J.A."/>
            <person name="Markowitz V."/>
            <person name="Hugenholtz P."/>
            <person name="Kyrpides N.C."/>
            <person name="Klenk H.P."/>
            <person name="Lucas S."/>
        </authorList>
    </citation>
    <scope>NUCLEOTIDE SEQUENCE [LARGE SCALE GENOMIC DNA]</scope>
    <source>
        <strain evidence="8">ATCC 43595 / DSM 2588 / LMG 13176 / NBRC 15968 / NCIMB 11800 / UQM 2034</strain>
    </source>
</reference>
<dbReference type="KEGG" id="cpi:Cpin_5813"/>
<evidence type="ECO:0000259" key="6">
    <source>
        <dbReference type="PROSITE" id="PS50977"/>
    </source>
</evidence>
<keyword evidence="5" id="KW-1133">Transmembrane helix</keyword>
<dbReference type="Gene3D" id="1.10.357.10">
    <property type="entry name" value="Tetracycline Repressor, domain 2"/>
    <property type="match status" value="1"/>
</dbReference>
<dbReference type="PANTHER" id="PTHR47506:SF3">
    <property type="entry name" value="HTH-TYPE TRANSCRIPTIONAL REGULATOR LMRA"/>
    <property type="match status" value="1"/>
</dbReference>
<keyword evidence="2 4" id="KW-0238">DNA-binding</keyword>
<sequence>MAKLTWYLLYTTTSTFTLFDIFYFFVENSLTFASHHHLMPANSAQKEDIMQQQILQAAQQLFQKHGYQKVSMDDVAKAIGKGRSSLYYYYKNKDEVFDAVMTAEINEIFTEINRMVGQATTVEQQLRAFGITKTKISRKRKAFFDALETGMNADEMSQYVQKKQVIQKKIRKEEAMLLHHILDQGTQNGEIAVLDPKTQETIIYVFMSSLRGLKREMYLENSYARMEPAIDMLVRMTILTIKD</sequence>
<dbReference type="AlphaFoldDB" id="A0A979GSQ9"/>
<protein>
    <submittedName>
        <fullName evidence="7">Transcriptional regulator, TetR family</fullName>
    </submittedName>
</protein>
<evidence type="ECO:0000256" key="5">
    <source>
        <dbReference type="SAM" id="Phobius"/>
    </source>
</evidence>
<accession>A0A979GSQ9</accession>
<dbReference type="InterPro" id="IPR001647">
    <property type="entry name" value="HTH_TetR"/>
</dbReference>
<dbReference type="EMBL" id="CP001699">
    <property type="protein sequence ID" value="ACU63232.1"/>
    <property type="molecule type" value="Genomic_DNA"/>
</dbReference>
<name>A0A979GSQ9_CHIPD</name>
<proteinExistence type="predicted"/>
<keyword evidence="5" id="KW-0812">Transmembrane</keyword>
<gene>
    <name evidence="7" type="ordered locus">Cpin_5813</name>
</gene>
<evidence type="ECO:0000256" key="2">
    <source>
        <dbReference type="ARBA" id="ARBA00023125"/>
    </source>
</evidence>
<evidence type="ECO:0000256" key="4">
    <source>
        <dbReference type="PROSITE-ProRule" id="PRU00335"/>
    </source>
</evidence>
<dbReference type="GO" id="GO:0003677">
    <property type="term" value="F:DNA binding"/>
    <property type="evidence" value="ECO:0007669"/>
    <property type="project" value="UniProtKB-UniRule"/>
</dbReference>
<dbReference type="InterPro" id="IPR009057">
    <property type="entry name" value="Homeodomain-like_sf"/>
</dbReference>
<feature type="domain" description="HTH tetR-type" evidence="6">
    <location>
        <begin position="48"/>
        <end position="108"/>
    </location>
</feature>
<organism evidence="7 8">
    <name type="scientific">Chitinophaga pinensis (strain ATCC 43595 / DSM 2588 / LMG 13176 / NBRC 15968 / NCIMB 11800 / UQM 2034)</name>
    <dbReference type="NCBI Taxonomy" id="485918"/>
    <lineage>
        <taxon>Bacteria</taxon>
        <taxon>Pseudomonadati</taxon>
        <taxon>Bacteroidota</taxon>
        <taxon>Chitinophagia</taxon>
        <taxon>Chitinophagales</taxon>
        <taxon>Chitinophagaceae</taxon>
        <taxon>Chitinophaga</taxon>
    </lineage>
</organism>
<dbReference type="Proteomes" id="UP000002215">
    <property type="component" value="Chromosome"/>
</dbReference>
<feature type="DNA-binding region" description="H-T-H motif" evidence="4">
    <location>
        <begin position="71"/>
        <end position="90"/>
    </location>
</feature>
<dbReference type="SUPFAM" id="SSF46689">
    <property type="entry name" value="Homeodomain-like"/>
    <property type="match status" value="1"/>
</dbReference>
<feature type="transmembrane region" description="Helical" evidence="5">
    <location>
        <begin position="6"/>
        <end position="26"/>
    </location>
</feature>
<dbReference type="PANTHER" id="PTHR47506">
    <property type="entry name" value="TRANSCRIPTIONAL REGULATORY PROTEIN"/>
    <property type="match status" value="1"/>
</dbReference>
<dbReference type="Gene3D" id="1.10.10.60">
    <property type="entry name" value="Homeodomain-like"/>
    <property type="match status" value="1"/>
</dbReference>
<evidence type="ECO:0000256" key="3">
    <source>
        <dbReference type="ARBA" id="ARBA00023163"/>
    </source>
</evidence>
<evidence type="ECO:0000313" key="8">
    <source>
        <dbReference type="Proteomes" id="UP000002215"/>
    </source>
</evidence>